<accession>A0A1H6T2U9</accession>
<keyword evidence="3" id="KW-1185">Reference proteome</keyword>
<evidence type="ECO:0008006" key="4">
    <source>
        <dbReference type="Google" id="ProtNLM"/>
    </source>
</evidence>
<organism evidence="2 3">
    <name type="scientific">Cribrihabitans marinus</name>
    <dbReference type="NCBI Taxonomy" id="1227549"/>
    <lineage>
        <taxon>Bacteria</taxon>
        <taxon>Pseudomonadati</taxon>
        <taxon>Pseudomonadota</taxon>
        <taxon>Alphaproteobacteria</taxon>
        <taxon>Rhodobacterales</taxon>
        <taxon>Paracoccaceae</taxon>
        <taxon>Cribrihabitans</taxon>
    </lineage>
</organism>
<dbReference type="Proteomes" id="UP000199379">
    <property type="component" value="Unassembled WGS sequence"/>
</dbReference>
<dbReference type="RefSeq" id="WP_092362663.1">
    <property type="nucleotide sequence ID" value="NZ_BMGV01000002.1"/>
</dbReference>
<dbReference type="Pfam" id="PF06707">
    <property type="entry name" value="DUF1194"/>
    <property type="match status" value="1"/>
</dbReference>
<evidence type="ECO:0000313" key="3">
    <source>
        <dbReference type="Proteomes" id="UP000199379"/>
    </source>
</evidence>
<dbReference type="STRING" id="1227549.SAMN05444007_102252"/>
<evidence type="ECO:0000256" key="1">
    <source>
        <dbReference type="SAM" id="SignalP"/>
    </source>
</evidence>
<name>A0A1H6T2U9_9RHOB</name>
<keyword evidence="1" id="KW-0732">Signal</keyword>
<proteinExistence type="predicted"/>
<evidence type="ECO:0000313" key="2">
    <source>
        <dbReference type="EMBL" id="SEI74371.1"/>
    </source>
</evidence>
<protein>
    <recommendedName>
        <fullName evidence="4">VWFA domain-containing protein</fullName>
    </recommendedName>
</protein>
<feature type="signal peptide" evidence="1">
    <location>
        <begin position="1"/>
        <end position="18"/>
    </location>
</feature>
<dbReference type="SUPFAM" id="SSF53300">
    <property type="entry name" value="vWA-like"/>
    <property type="match status" value="1"/>
</dbReference>
<dbReference type="AlphaFoldDB" id="A0A1H6T2U9"/>
<dbReference type="Gene3D" id="3.40.50.410">
    <property type="entry name" value="von Willebrand factor, type A domain"/>
    <property type="match status" value="1"/>
</dbReference>
<dbReference type="InterPro" id="IPR010607">
    <property type="entry name" value="DUF1194"/>
</dbReference>
<dbReference type="OrthoDB" id="9792179at2"/>
<sequence length="243" mass="26082">MIRALVLLAALAANPAVAQCRQALALGLDVSGSVDAREYRLQLDGLAGALRHPDVRAALLAMPQAPVRLAVFEWSGPAYQRLLLDWQAITDTNSLDTLAARLTFTARRPAPPGTALGTAMEFGAALLETQDDCWKRTLDLSGDGQRNVGPHPREVQRRLASRPITVNGLVIGADPTHGTDRRQAGIARLSAYYRAWVLTGPDAFVETALGFEDYEAAMIRKLKRELQGLVVSHGGPPAGPGHP</sequence>
<reference evidence="2 3" key="1">
    <citation type="submission" date="2016-10" db="EMBL/GenBank/DDBJ databases">
        <authorList>
            <person name="de Groot N.N."/>
        </authorList>
    </citation>
    <scope>NUCLEOTIDE SEQUENCE [LARGE SCALE GENOMIC DNA]</scope>
    <source>
        <strain evidence="2 3">DSM 29340</strain>
    </source>
</reference>
<feature type="chain" id="PRO_5011576374" description="VWFA domain-containing protein" evidence="1">
    <location>
        <begin position="19"/>
        <end position="243"/>
    </location>
</feature>
<dbReference type="InterPro" id="IPR036465">
    <property type="entry name" value="vWFA_dom_sf"/>
</dbReference>
<gene>
    <name evidence="2" type="ORF">SAMN05444007_102252</name>
</gene>
<dbReference type="EMBL" id="FNYD01000002">
    <property type="protein sequence ID" value="SEI74371.1"/>
    <property type="molecule type" value="Genomic_DNA"/>
</dbReference>